<feature type="compositionally biased region" description="Polar residues" evidence="1">
    <location>
        <begin position="483"/>
        <end position="514"/>
    </location>
</feature>
<protein>
    <submittedName>
        <fullName evidence="2">Uncharacterized protein</fullName>
    </submittedName>
</protein>
<feature type="region of interest" description="Disordered" evidence="1">
    <location>
        <begin position="483"/>
        <end position="557"/>
    </location>
</feature>
<accession>K2SB51</accession>
<organism evidence="2 3">
    <name type="scientific">Macrophomina phaseolina (strain MS6)</name>
    <name type="common">Charcoal rot fungus</name>
    <dbReference type="NCBI Taxonomy" id="1126212"/>
    <lineage>
        <taxon>Eukaryota</taxon>
        <taxon>Fungi</taxon>
        <taxon>Dikarya</taxon>
        <taxon>Ascomycota</taxon>
        <taxon>Pezizomycotina</taxon>
        <taxon>Dothideomycetes</taxon>
        <taxon>Dothideomycetes incertae sedis</taxon>
        <taxon>Botryosphaeriales</taxon>
        <taxon>Botryosphaeriaceae</taxon>
        <taxon>Macrophomina</taxon>
    </lineage>
</organism>
<name>K2SB51_MACPH</name>
<feature type="region of interest" description="Disordered" evidence="1">
    <location>
        <begin position="1"/>
        <end position="109"/>
    </location>
</feature>
<evidence type="ECO:0000256" key="1">
    <source>
        <dbReference type="SAM" id="MobiDB-lite"/>
    </source>
</evidence>
<dbReference type="Proteomes" id="UP000007129">
    <property type="component" value="Unassembled WGS sequence"/>
</dbReference>
<feature type="region of interest" description="Disordered" evidence="1">
    <location>
        <begin position="258"/>
        <end position="309"/>
    </location>
</feature>
<feature type="compositionally biased region" description="Polar residues" evidence="1">
    <location>
        <begin position="277"/>
        <end position="294"/>
    </location>
</feature>
<evidence type="ECO:0000313" key="3">
    <source>
        <dbReference type="Proteomes" id="UP000007129"/>
    </source>
</evidence>
<feature type="compositionally biased region" description="Acidic residues" evidence="1">
    <location>
        <begin position="518"/>
        <end position="528"/>
    </location>
</feature>
<dbReference type="InParanoid" id="K2SB51"/>
<feature type="region of interest" description="Disordered" evidence="1">
    <location>
        <begin position="131"/>
        <end position="154"/>
    </location>
</feature>
<dbReference type="HOGENOM" id="CLU_440091_0_0_1"/>
<comment type="caution">
    <text evidence="2">The sequence shown here is derived from an EMBL/GenBank/DDBJ whole genome shotgun (WGS) entry which is preliminary data.</text>
</comment>
<proteinExistence type="predicted"/>
<sequence>MGANQSVEADGNSGWLASSPFAGCCAPGNRSDEEVDPFQTNTGNGRRRSITNEQPRSLRPLLLDSARQLPRPSTGQSMRQWVGTRQVESRTPGYPHLSMRANRSKNSRPVISAPTDFRHLDGSGTALPQSAAISRPAGRPAQVSTQPAPTLRRKPNFRPLQLSIYLPDNQLSPLPDFTRNSWDKKPDRLAYPGQAHVRNRADSMCSEAPFRIPRKPIPSYVDDWFGEDGADARTIDIPLRPVVKRSSTMPMLERPRTITADLCTRDRETASPVPISGPSSPRMRSNTEPLNPSRSLRKRPSYRSPRDSVEDAINELNLIVEERRAKKSASNSPKQHHVPALAPNFKMHVRSETLSDIGSALSVPFTSKPLPSIPPSPVAEMDRDSAYDSPAIRSVSNSQIDLLTRFPTPPEQTSRNNSKGRLVDFMRRRRNNSSLDSSETLTSSKFSHTRTATDDTLNSFASSVTVTSDSPFYHGPSPLALHSTSRFDTSPSIGSTAANCPTNSTVSTPATISTFHDDGEEEEEDEENSDARSSTPDTTVSTPVAPLPAGVSPRNLSVPSFGVALERRERQGKSWSAVVEEMDDKRVESGEFLTFESAHVESDDEEEHRGRSRYSAVGVAF</sequence>
<dbReference type="eggNOG" id="ENOG502SQ1U">
    <property type="taxonomic scope" value="Eukaryota"/>
</dbReference>
<dbReference type="AlphaFoldDB" id="K2SB51"/>
<gene>
    <name evidence="2" type="ORF">MPH_08710</name>
</gene>
<dbReference type="STRING" id="1126212.K2SB51"/>
<feature type="region of interest" description="Disordered" evidence="1">
    <location>
        <begin position="405"/>
        <end position="450"/>
    </location>
</feature>
<dbReference type="OrthoDB" id="3595619at2759"/>
<evidence type="ECO:0000313" key="2">
    <source>
        <dbReference type="EMBL" id="EKG14095.1"/>
    </source>
</evidence>
<dbReference type="VEuPathDB" id="FungiDB:MPH_08710"/>
<feature type="region of interest" description="Disordered" evidence="1">
    <location>
        <begin position="597"/>
        <end position="621"/>
    </location>
</feature>
<dbReference type="EMBL" id="AHHD01000373">
    <property type="protein sequence ID" value="EKG14095.1"/>
    <property type="molecule type" value="Genomic_DNA"/>
</dbReference>
<reference evidence="2 3" key="1">
    <citation type="journal article" date="2012" name="BMC Genomics">
        <title>Tools to kill: Genome of one of the most destructive plant pathogenic fungi Macrophomina phaseolina.</title>
        <authorList>
            <person name="Islam M.S."/>
            <person name="Haque M.S."/>
            <person name="Islam M.M."/>
            <person name="Emdad E.M."/>
            <person name="Halim A."/>
            <person name="Hossen Q.M.M."/>
            <person name="Hossain M.Z."/>
            <person name="Ahmed B."/>
            <person name="Rahim S."/>
            <person name="Rahman M.S."/>
            <person name="Alam M.M."/>
            <person name="Hou S."/>
            <person name="Wan X."/>
            <person name="Saito J.A."/>
            <person name="Alam M."/>
        </authorList>
    </citation>
    <scope>NUCLEOTIDE SEQUENCE [LARGE SCALE GENOMIC DNA]</scope>
    <source>
        <strain evidence="2 3">MS6</strain>
    </source>
</reference>
<feature type="compositionally biased region" description="Low complexity" evidence="1">
    <location>
        <begin position="533"/>
        <end position="544"/>
    </location>
</feature>
<feature type="compositionally biased region" description="Low complexity" evidence="1">
    <location>
        <begin position="432"/>
        <end position="444"/>
    </location>
</feature>